<comment type="caution">
    <text evidence="1">The sequence shown here is derived from an EMBL/GenBank/DDBJ whole genome shotgun (WGS) entry which is preliminary data.</text>
</comment>
<dbReference type="EMBL" id="AVOT02016872">
    <property type="protein sequence ID" value="MBW0502531.1"/>
    <property type="molecule type" value="Genomic_DNA"/>
</dbReference>
<sequence length="180" mass="20643">MENAFESAIFNSEKDKPLTWFLKQKERLLALHPDMSDSMTNMKILRNCGGKLEHDIKVPLESKIFSKTSREDKRPKRPVLKCHKCGITSNLANTRTKKTNINEVQVIEEVQCTEEEEESDLDSAVSADTPSENYPIENITAFFQISEVHTHLPQYIEDCHNLINIQDARICKTKPARGKQ</sequence>
<dbReference type="AlphaFoldDB" id="A0A9Q3DEI4"/>
<organism evidence="1 2">
    <name type="scientific">Austropuccinia psidii MF-1</name>
    <dbReference type="NCBI Taxonomy" id="1389203"/>
    <lineage>
        <taxon>Eukaryota</taxon>
        <taxon>Fungi</taxon>
        <taxon>Dikarya</taxon>
        <taxon>Basidiomycota</taxon>
        <taxon>Pucciniomycotina</taxon>
        <taxon>Pucciniomycetes</taxon>
        <taxon>Pucciniales</taxon>
        <taxon>Sphaerophragmiaceae</taxon>
        <taxon>Austropuccinia</taxon>
    </lineage>
</organism>
<dbReference type="Proteomes" id="UP000765509">
    <property type="component" value="Unassembled WGS sequence"/>
</dbReference>
<evidence type="ECO:0000313" key="2">
    <source>
        <dbReference type="Proteomes" id="UP000765509"/>
    </source>
</evidence>
<keyword evidence="2" id="KW-1185">Reference proteome</keyword>
<proteinExistence type="predicted"/>
<evidence type="ECO:0000313" key="1">
    <source>
        <dbReference type="EMBL" id="MBW0502531.1"/>
    </source>
</evidence>
<protein>
    <submittedName>
        <fullName evidence="1">Uncharacterized protein</fullName>
    </submittedName>
</protein>
<gene>
    <name evidence="1" type="ORF">O181_042246</name>
</gene>
<name>A0A9Q3DEI4_9BASI</name>
<reference evidence="1" key="1">
    <citation type="submission" date="2021-03" db="EMBL/GenBank/DDBJ databases">
        <title>Draft genome sequence of rust myrtle Austropuccinia psidii MF-1, a brazilian biotype.</title>
        <authorList>
            <person name="Quecine M.C."/>
            <person name="Pachon D.M.R."/>
            <person name="Bonatelli M.L."/>
            <person name="Correr F.H."/>
            <person name="Franceschini L.M."/>
            <person name="Leite T.F."/>
            <person name="Margarido G.R.A."/>
            <person name="Almeida C.A."/>
            <person name="Ferrarezi J.A."/>
            <person name="Labate C.A."/>
        </authorList>
    </citation>
    <scope>NUCLEOTIDE SEQUENCE</scope>
    <source>
        <strain evidence="1">MF-1</strain>
    </source>
</reference>
<accession>A0A9Q3DEI4</accession>